<dbReference type="PROSITE" id="PS51257">
    <property type="entry name" value="PROKAR_LIPOPROTEIN"/>
    <property type="match status" value="1"/>
</dbReference>
<proteinExistence type="predicted"/>
<keyword evidence="1" id="KW-1133">Transmembrane helix</keyword>
<evidence type="ECO:0000313" key="2">
    <source>
        <dbReference type="EMBL" id="MDP2501784.1"/>
    </source>
</evidence>
<dbReference type="AlphaFoldDB" id="A0AB35MYA3"/>
<reference evidence="2" key="1">
    <citation type="submission" date="2023-07" db="EMBL/GenBank/DDBJ databases">
        <title>Genome content predicts the carbon catabolic preferences of heterotrophic bacteria.</title>
        <authorList>
            <person name="Gralka M."/>
        </authorList>
    </citation>
    <scope>NUCLEOTIDE SEQUENCE</scope>
    <source>
        <strain evidence="2">6E02</strain>
    </source>
</reference>
<keyword evidence="1" id="KW-0812">Transmembrane</keyword>
<keyword evidence="1" id="KW-0472">Membrane</keyword>
<organism evidence="2 3">
    <name type="scientific">Vibrio splendidus</name>
    <dbReference type="NCBI Taxonomy" id="29497"/>
    <lineage>
        <taxon>Bacteria</taxon>
        <taxon>Pseudomonadati</taxon>
        <taxon>Pseudomonadota</taxon>
        <taxon>Gammaproteobacteria</taxon>
        <taxon>Vibrionales</taxon>
        <taxon>Vibrionaceae</taxon>
        <taxon>Vibrio</taxon>
    </lineage>
</organism>
<name>A0AB35MYA3_VIBSP</name>
<evidence type="ECO:0000313" key="3">
    <source>
        <dbReference type="Proteomes" id="UP001177935"/>
    </source>
</evidence>
<evidence type="ECO:0000256" key="1">
    <source>
        <dbReference type="SAM" id="Phobius"/>
    </source>
</evidence>
<dbReference type="EMBL" id="JAUYVL010000007">
    <property type="protein sequence ID" value="MDP2501784.1"/>
    <property type="molecule type" value="Genomic_DNA"/>
</dbReference>
<comment type="caution">
    <text evidence="2">The sequence shown here is derived from an EMBL/GenBank/DDBJ whole genome shotgun (WGS) entry which is preliminary data.</text>
</comment>
<dbReference type="RefSeq" id="WP_102560684.1">
    <property type="nucleotide sequence ID" value="NZ_CAWNUI010000031.1"/>
</dbReference>
<gene>
    <name evidence="2" type="ORF">Q8W42_13785</name>
</gene>
<feature type="transmembrane region" description="Helical" evidence="1">
    <location>
        <begin position="363"/>
        <end position="385"/>
    </location>
</feature>
<accession>A0AB35MYA3</accession>
<dbReference type="Proteomes" id="UP001177935">
    <property type="component" value="Unassembled WGS sequence"/>
</dbReference>
<protein>
    <submittedName>
        <fullName evidence="2">Chemotaxis protein</fullName>
    </submittedName>
</protein>
<sequence length="393" mass="44562">MLRFSSRRWMVLVLSVVLSGCSLLEVKLDTQTTPLTQQELNARIMTREYAKMFFMRVEDSADLIAQSYPADDTLHQSYVLLWKIHAEQGLQQAAYQTSPMSALIDSWVFTAQMNQFYRQGDGADLFATDDAVETARFLDQEAEKLAKGVLSSSDFKNSKVFVAQFAASHPFKDLTFRSTPAYREWLSYLGKDESQIVQSLGTMPEAMSDASDRLSLMADQTPKLMSWKAELVALNSSLTGEDLSMTLESLRQTSASMQDFIENNPEYMQTLASIMSTEMQPLLNDLSDKTDQKLAMLTEERVALEKMVTREREALVEMIAKERIEIAGIVTSERELFTQDLDRVSQEVVVLAIDKLMELIKSVIIYFILFILVVFFAPLGIGYWLGKRTINSK</sequence>